<protein>
    <submittedName>
        <fullName evidence="1">Glycosyltransferase family 1 protein</fullName>
    </submittedName>
</protein>
<evidence type="ECO:0000313" key="2">
    <source>
        <dbReference type="Proteomes" id="UP000830631"/>
    </source>
</evidence>
<name>A0ABY4J2Y6_9MICO</name>
<dbReference type="Gene3D" id="3.40.50.2000">
    <property type="entry name" value="Glycogen Phosphorylase B"/>
    <property type="match status" value="1"/>
</dbReference>
<sequence length="386" mass="42972">MTVRRKILVLTYTPIAREPRALKQIRFLRQHHDVTTAGFGPAPFDDLPHIELHDSRPYRGGLLGRALYLALLLLRLYPLVTSLSPRDDAARSRLAGTQWDAIIAHDPQTSALASSLSTTHGVIADLHEYSPRQNEHSRLWRILIAPYVRWLCRTYVAKSAAIVTVGQGIADEYYRNFGIVSTVVINATPFHDLTPGAVKQPIKLVHSGVPGVQRKLEIMIDAVLQTRADVTLDFFLVDDGSAYLQSLKERAGGDERIRFNDAVPYAQLVPTLNRYDIGLSIFAPTTFNLAWCLPNKFFDFIQARLGVIVGPSPEMKRIVTRNGIGRVMPDFEASSLAALLSEITVDDVESWKSASSAHAVELSSEKQSEIWGDIMESVFGDDEQAR</sequence>
<dbReference type="SUPFAM" id="SSF53756">
    <property type="entry name" value="UDP-Glycosyltransferase/glycogen phosphorylase"/>
    <property type="match status" value="1"/>
</dbReference>
<gene>
    <name evidence="1" type="ORF">KV397_10475</name>
</gene>
<evidence type="ECO:0000313" key="1">
    <source>
        <dbReference type="EMBL" id="UPL18148.1"/>
    </source>
</evidence>
<accession>A0ABY4J2Y6</accession>
<reference evidence="1 2" key="1">
    <citation type="submission" date="2021-06" db="EMBL/GenBank/DDBJ databases">
        <title>Genome-based taxonomic framework of Microbacterium strains isolated from marine environment, the description of four new species and reclassification of four preexisting species.</title>
        <authorList>
            <person name="Lee S.D."/>
            <person name="Kim S.-M."/>
            <person name="Byeon Y.-S."/>
            <person name="Yang H.L."/>
            <person name="Kim I.S."/>
        </authorList>
    </citation>
    <scope>NUCLEOTIDE SEQUENCE [LARGE SCALE GENOMIC DNA]</scope>
    <source>
        <strain evidence="1 2">KSW4-10</strain>
    </source>
</reference>
<dbReference type="RefSeq" id="WP_131491956.1">
    <property type="nucleotide sequence ID" value="NZ_CP078078.1"/>
</dbReference>
<proteinExistence type="predicted"/>
<organism evidence="1 2">
    <name type="scientific">Microbacterium aurugineum</name>
    <dbReference type="NCBI Taxonomy" id="2851642"/>
    <lineage>
        <taxon>Bacteria</taxon>
        <taxon>Bacillati</taxon>
        <taxon>Actinomycetota</taxon>
        <taxon>Actinomycetes</taxon>
        <taxon>Micrococcales</taxon>
        <taxon>Microbacteriaceae</taxon>
        <taxon>Microbacterium</taxon>
    </lineage>
</organism>
<keyword evidence="2" id="KW-1185">Reference proteome</keyword>
<dbReference type="Proteomes" id="UP000830631">
    <property type="component" value="Chromosome"/>
</dbReference>
<dbReference type="EMBL" id="CP078078">
    <property type="protein sequence ID" value="UPL18148.1"/>
    <property type="molecule type" value="Genomic_DNA"/>
</dbReference>